<reference evidence="7" key="1">
    <citation type="submission" date="2019-04" db="EMBL/GenBank/DDBJ databases">
        <authorList>
            <consortium name="Science for Life Laboratories"/>
        </authorList>
    </citation>
    <scope>NUCLEOTIDE SEQUENCE</scope>
    <source>
        <strain evidence="7">MBLW1</strain>
    </source>
</reference>
<feature type="domain" description="Cytochrome c" evidence="6">
    <location>
        <begin position="850"/>
        <end position="983"/>
    </location>
</feature>
<dbReference type="NCBIfam" id="TIGR02603">
    <property type="entry name" value="CxxCH_TIGR02603"/>
    <property type="match status" value="1"/>
</dbReference>
<keyword evidence="2 4" id="KW-0479">Metal-binding</keyword>
<evidence type="ECO:0000256" key="4">
    <source>
        <dbReference type="PROSITE-ProRule" id="PRU00433"/>
    </source>
</evidence>
<dbReference type="InterPro" id="IPR016024">
    <property type="entry name" value="ARM-type_fold"/>
</dbReference>
<dbReference type="Gene3D" id="1.25.10.10">
    <property type="entry name" value="Leucine-rich Repeat Variant"/>
    <property type="match status" value="1"/>
</dbReference>
<proteinExistence type="predicted"/>
<evidence type="ECO:0000256" key="5">
    <source>
        <dbReference type="SAM" id="SignalP"/>
    </source>
</evidence>
<dbReference type="NCBIfam" id="TIGR02604">
    <property type="entry name" value="Piru_Ver_Nterm"/>
    <property type="match status" value="1"/>
</dbReference>
<dbReference type="GO" id="GO:0009055">
    <property type="term" value="F:electron transfer activity"/>
    <property type="evidence" value="ECO:0007669"/>
    <property type="project" value="InterPro"/>
</dbReference>
<dbReference type="Pfam" id="PF23500">
    <property type="entry name" value="DUF7133"/>
    <property type="match status" value="1"/>
</dbReference>
<keyword evidence="8" id="KW-1185">Reference proteome</keyword>
<dbReference type="InterPro" id="IPR011041">
    <property type="entry name" value="Quinoprot_gluc/sorb_DH_b-prop"/>
</dbReference>
<dbReference type="PANTHER" id="PTHR33546:SF1">
    <property type="entry name" value="LARGE, MULTIFUNCTIONAL SECRETED PROTEIN"/>
    <property type="match status" value="1"/>
</dbReference>
<dbReference type="EMBL" id="LR593887">
    <property type="protein sequence ID" value="VTS05411.1"/>
    <property type="molecule type" value="Genomic_DNA"/>
</dbReference>
<dbReference type="InterPro" id="IPR013427">
    <property type="entry name" value="Haem-bd_dom_put"/>
</dbReference>
<keyword evidence="5" id="KW-0732">Signal</keyword>
<dbReference type="PROSITE" id="PS51007">
    <property type="entry name" value="CYTC"/>
    <property type="match status" value="1"/>
</dbReference>
<dbReference type="SUPFAM" id="SSF48371">
    <property type="entry name" value="ARM repeat"/>
    <property type="match status" value="1"/>
</dbReference>
<feature type="signal peptide" evidence="5">
    <location>
        <begin position="1"/>
        <end position="23"/>
    </location>
</feature>
<dbReference type="InterPro" id="IPR011989">
    <property type="entry name" value="ARM-like"/>
</dbReference>
<dbReference type="InterPro" id="IPR055557">
    <property type="entry name" value="DUF7133"/>
</dbReference>
<evidence type="ECO:0000256" key="3">
    <source>
        <dbReference type="ARBA" id="ARBA00023004"/>
    </source>
</evidence>
<keyword evidence="3 4" id="KW-0408">Iron</keyword>
<dbReference type="EMBL" id="LR586016">
    <property type="protein sequence ID" value="VIP04022.1"/>
    <property type="molecule type" value="Genomic_DNA"/>
</dbReference>
<dbReference type="SUPFAM" id="SSF50952">
    <property type="entry name" value="Soluble quinoprotein glucose dehydrogenase"/>
    <property type="match status" value="1"/>
</dbReference>
<name>A0A6C2YT13_9BACT</name>
<dbReference type="InterPro" id="IPR013428">
    <property type="entry name" value="Membrane-bound_put_N"/>
</dbReference>
<protein>
    <recommendedName>
        <fullName evidence="6">Cytochrome c domain-containing protein</fullName>
    </recommendedName>
</protein>
<dbReference type="Pfam" id="PF00034">
    <property type="entry name" value="Cytochrom_C"/>
    <property type="match status" value="1"/>
</dbReference>
<feature type="chain" id="PRO_5033534982" description="Cytochrome c domain-containing protein" evidence="5">
    <location>
        <begin position="24"/>
        <end position="987"/>
    </location>
</feature>
<evidence type="ECO:0000313" key="7">
    <source>
        <dbReference type="EMBL" id="VIP04022.1"/>
    </source>
</evidence>
<dbReference type="Gene3D" id="1.10.760.10">
    <property type="entry name" value="Cytochrome c-like domain"/>
    <property type="match status" value="1"/>
</dbReference>
<evidence type="ECO:0000256" key="2">
    <source>
        <dbReference type="ARBA" id="ARBA00022723"/>
    </source>
</evidence>
<dbReference type="SUPFAM" id="SSF46626">
    <property type="entry name" value="Cytochrome c"/>
    <property type="match status" value="1"/>
</dbReference>
<dbReference type="InterPro" id="IPR009056">
    <property type="entry name" value="Cyt_c-like_dom"/>
</dbReference>
<dbReference type="KEGG" id="tim:GMBLW1_51710"/>
<dbReference type="InterPro" id="IPR036909">
    <property type="entry name" value="Cyt_c-like_dom_sf"/>
</dbReference>
<accession>A0A6C2YT13</accession>
<keyword evidence="1 4" id="KW-0349">Heme</keyword>
<gene>
    <name evidence="7" type="ORF">GMBLW1_51710</name>
</gene>
<dbReference type="Gene3D" id="2.120.10.30">
    <property type="entry name" value="TolB, C-terminal domain"/>
    <property type="match status" value="1"/>
</dbReference>
<organism evidence="7">
    <name type="scientific">Tuwongella immobilis</name>
    <dbReference type="NCBI Taxonomy" id="692036"/>
    <lineage>
        <taxon>Bacteria</taxon>
        <taxon>Pseudomonadati</taxon>
        <taxon>Planctomycetota</taxon>
        <taxon>Planctomycetia</taxon>
        <taxon>Gemmatales</taxon>
        <taxon>Gemmataceae</taxon>
        <taxon>Tuwongella</taxon>
    </lineage>
</organism>
<dbReference type="InParanoid" id="A0A6C2YT13"/>
<dbReference type="GO" id="GO:0046872">
    <property type="term" value="F:metal ion binding"/>
    <property type="evidence" value="ECO:0007669"/>
    <property type="project" value="UniProtKB-KW"/>
</dbReference>
<dbReference type="AlphaFoldDB" id="A0A6C2YT13"/>
<dbReference type="RefSeq" id="WP_162659159.1">
    <property type="nucleotide sequence ID" value="NZ_LR593887.1"/>
</dbReference>
<dbReference type="PANTHER" id="PTHR33546">
    <property type="entry name" value="LARGE, MULTIFUNCTIONAL SECRETED PROTEIN-RELATED"/>
    <property type="match status" value="1"/>
</dbReference>
<dbReference type="Proteomes" id="UP000464378">
    <property type="component" value="Chromosome"/>
</dbReference>
<dbReference type="InterPro" id="IPR011042">
    <property type="entry name" value="6-blade_b-propeller_TolB-like"/>
</dbReference>
<evidence type="ECO:0000259" key="6">
    <source>
        <dbReference type="PROSITE" id="PS51007"/>
    </source>
</evidence>
<evidence type="ECO:0000256" key="1">
    <source>
        <dbReference type="ARBA" id="ARBA00022617"/>
    </source>
</evidence>
<dbReference type="GO" id="GO:0020037">
    <property type="term" value="F:heme binding"/>
    <property type="evidence" value="ECO:0007669"/>
    <property type="project" value="InterPro"/>
</dbReference>
<sequence length="987" mass="109339">MVRPACLLGIAGLLLAIVPPAMAQNLTPQQAIARMKTLPGYEVRLVAAEPDVRQPVSISFDSQGRMWVLQYLQYPNPAGLKAVKQDQYLRTIWDRVPEPPPRGPKGADKLTILSDPDEHGHYRKAKDFLTGLNLATGFALGRDGVYVVQAPYLLFYPDRNHDDQPDGDPEVLLTGFGMEDSHAYANSLQWGPDGWLYGAQGSTVTANIRGIEFQQGIWRYHPETKVFELFSEGGGNTYGLDFDRAGRVIAGTNWGGKAMLHQVQGAYYIKGFGKHGPLHNPHAYGYFDHVPQANFKGGHVTCGGVLVMTDRFPQPLQGQYVAGNLLSNDVYLHTLQADGSSFKATQGADFLVSNDPWFRPIDCLVGPDGGIYVVDWHDKRAAHLDPVDTWDRTNGRVYKVVPKGNQAEWKSPDLAKLPASELLKWLGDANIWKAREARRILTDRRDQSILPNLLQLVRSGSPEQSLEAMWTIYGIGGLPALPSQEMLQHPNEHIRTWMIRLLGDTHAFPTDLHPLLHAIAERDPSPTVRSQLACSLKRISDIGIRNRLLASLLQRKDDLQDPYIPMLLWWVLEDQSIREQSETLAVFADRNLWTAPIVEGVILERIARRYLAEGTESGYAACARLLELAPSPAATDRLIVGMEKALDGRRLAKVPASLEQPLASLRKSRPNNALLRFAVRLGSQSALQEATDRLQHPSCPESEQIALLELIAQGGDDSVLPILLGILHQAKTDPLRLAVLRQMQAFNQPVVPETMLAMYDRSSRGLRSAIITALLARPASTISLLKRIDSGKINKSDLTLDQLRQVMSRSPSPEIVALIDKQYGKVGAEPTGEKQARIAYLGIAMRRNTPNLANGETLFRKNCMVCHQLHNEGNKIGPDLTTADRGNLGFLLLHIVDPSASIRSEYVAWNIATVDGRLLTGLLVDQSPASITLLDAQNQRTLISRDKIEEMTASTVSLMPEKLLDSLSEQEAVDLLTYVQQAKPKPR</sequence>
<evidence type="ECO:0000313" key="8">
    <source>
        <dbReference type="Proteomes" id="UP000464378"/>
    </source>
</evidence>